<organism evidence="3 4">
    <name type="scientific">Xylanibacter ruminicola</name>
    <name type="common">Prevotella ruminicola</name>
    <dbReference type="NCBI Taxonomy" id="839"/>
    <lineage>
        <taxon>Bacteria</taxon>
        <taxon>Pseudomonadati</taxon>
        <taxon>Bacteroidota</taxon>
        <taxon>Bacteroidia</taxon>
        <taxon>Bacteroidales</taxon>
        <taxon>Prevotellaceae</taxon>
        <taxon>Xylanibacter</taxon>
    </lineage>
</organism>
<feature type="signal peptide" evidence="1">
    <location>
        <begin position="1"/>
        <end position="21"/>
    </location>
</feature>
<dbReference type="SUPFAM" id="SSF56935">
    <property type="entry name" value="Porins"/>
    <property type="match status" value="1"/>
</dbReference>
<dbReference type="NCBIfam" id="TIGR04057">
    <property type="entry name" value="SusC_RagA_signa"/>
    <property type="match status" value="1"/>
</dbReference>
<proteinExistence type="predicted"/>
<dbReference type="Proteomes" id="UP000182257">
    <property type="component" value="Unassembled WGS sequence"/>
</dbReference>
<dbReference type="InterPro" id="IPR037066">
    <property type="entry name" value="Plug_dom_sf"/>
</dbReference>
<sequence length="933" mass="104396">MKHIIKNIALGAALLPVAAVAQTEKEYTDSVASQVNVAFRTVNEADLMGGVSTVNMIEQAKKDYTTYSLDGMDALVGGYNGQLWNQGEALVLVDGVPRAANNVLPTEIEQITFLKAASAVVLYGSRAAKGVILITTKHGRNDGLNVSVRGNASLYVPKSYPKYLGSAAYMELYNEALQNDGKAAVYSEDDIYHYASNENPYRYPNINFFDSQYIKKTYQRYDGTAEFSGGGRLAHFYANIGLSNVGSLMNFGEGKNNHTTRLNVRGNIDLRLNDWIDGYVNANATFYDARNDNSNFWSESATMRPTSQYPLVPFIPISYVEEADAVTLKTIQNSNYIIDGKYFLGGTQSQQTNPFAAMYAAGYNKYTSRQMQFDMGMNFDLNSLVKGLKLKTKFAVDYHTQYNTSINNEYAVYEAKWNNYSGQDLITSITKYGTDKRTGTQNLSNSHDKQLILMQAQLDYDRSFGDHNLNATLLAHGYQISEDGKYHRTSNANLGLQLAYNYAHTYYADLSMAAIHSAKLAEGHREAISPVVSLGWRLKNESFLRNVKAVDDLKLTASYGIINQDLDIEKYYMYDYVFTATGTWWGWNEVANSMQTSDSQQGSNYNLGFIKRKEFRAGLTGSLWEGALKFDANFFTTSTNGLLTTASTIYPSYFQTYWPVSTFLANTNYNNQRRTGVDLTLNVHQKFGEFDTNFGVSAMYYTSKNTKWDENVEYDWLKAEGQSIEAMRGYECLGFFKDADDVANSAKINNNTKPGDLKYKDQNGDGIIDSKDQVVIGKWTAPFQMGVHFTVKYKDFTLFAQGSGTFGGNGLKNGKDTWVYGDGKYSDVVLNRWTPETASTATYPRLTTESGDLNFVASDFWKYSTSAFRLNKVQLTYDLPQSIFAGDSFVKGVSVYVSGSDLLTIAKERKYMELNVGTAPQTRMYNLGVKVNL</sequence>
<feature type="chain" id="PRO_5010212743" evidence="1">
    <location>
        <begin position="22"/>
        <end position="933"/>
    </location>
</feature>
<dbReference type="AlphaFoldDB" id="A0A1H3XG11"/>
<protein>
    <submittedName>
        <fullName evidence="3">TonB-linked outer membrane protein, SusC/RagA family</fullName>
    </submittedName>
</protein>
<dbReference type="OrthoDB" id="9768177at2"/>
<name>A0A1H3XG11_XYLRU</name>
<dbReference type="RefSeq" id="WP_074759843.1">
    <property type="nucleotide sequence ID" value="NZ_FNRF01000001.1"/>
</dbReference>
<evidence type="ECO:0000313" key="4">
    <source>
        <dbReference type="Proteomes" id="UP000182257"/>
    </source>
</evidence>
<dbReference type="Gene3D" id="2.170.130.10">
    <property type="entry name" value="TonB-dependent receptor, plug domain"/>
    <property type="match status" value="1"/>
</dbReference>
<dbReference type="NCBIfam" id="TIGR04056">
    <property type="entry name" value="OMP_RagA_SusC"/>
    <property type="match status" value="1"/>
</dbReference>
<reference evidence="3 4" key="1">
    <citation type="submission" date="2016-10" db="EMBL/GenBank/DDBJ databases">
        <authorList>
            <person name="de Groot N.N."/>
        </authorList>
    </citation>
    <scope>NUCLEOTIDE SEQUENCE [LARGE SCALE GENOMIC DNA]</scope>
    <source>
        <strain evidence="3 4">D31d</strain>
    </source>
</reference>
<gene>
    <name evidence="3" type="ORF">SAMN05216462_0199</name>
</gene>
<dbReference type="Pfam" id="PF07715">
    <property type="entry name" value="Plug"/>
    <property type="match status" value="1"/>
</dbReference>
<feature type="domain" description="TonB-dependent receptor plug" evidence="2">
    <location>
        <begin position="38"/>
        <end position="131"/>
    </location>
</feature>
<dbReference type="InterPro" id="IPR023997">
    <property type="entry name" value="TonB-dep_OMP_SusC/RagA_CS"/>
</dbReference>
<evidence type="ECO:0000259" key="2">
    <source>
        <dbReference type="Pfam" id="PF07715"/>
    </source>
</evidence>
<accession>A0A1H3XG11</accession>
<dbReference type="InterPro" id="IPR012910">
    <property type="entry name" value="Plug_dom"/>
</dbReference>
<dbReference type="EMBL" id="FNRF01000001">
    <property type="protein sequence ID" value="SDZ98263.1"/>
    <property type="molecule type" value="Genomic_DNA"/>
</dbReference>
<evidence type="ECO:0000256" key="1">
    <source>
        <dbReference type="SAM" id="SignalP"/>
    </source>
</evidence>
<dbReference type="InterPro" id="IPR023996">
    <property type="entry name" value="TonB-dep_OMP_SusC/RagA"/>
</dbReference>
<evidence type="ECO:0000313" key="3">
    <source>
        <dbReference type="EMBL" id="SDZ98263.1"/>
    </source>
</evidence>
<keyword evidence="1" id="KW-0732">Signal</keyword>